<organism evidence="2 3">
    <name type="scientific">Mycobacterium ulcerans str. Harvey</name>
    <dbReference type="NCBI Taxonomy" id="1299332"/>
    <lineage>
        <taxon>Bacteria</taxon>
        <taxon>Bacillati</taxon>
        <taxon>Actinomycetota</taxon>
        <taxon>Actinomycetes</taxon>
        <taxon>Mycobacteriales</taxon>
        <taxon>Mycobacteriaceae</taxon>
        <taxon>Mycobacterium</taxon>
        <taxon>Mycobacterium ulcerans group</taxon>
    </lineage>
</organism>
<gene>
    <name evidence="2" type="ORF">I551_2758</name>
</gene>
<feature type="region of interest" description="Disordered" evidence="1">
    <location>
        <begin position="1"/>
        <end position="50"/>
    </location>
</feature>
<evidence type="ECO:0000313" key="2">
    <source>
        <dbReference type="EMBL" id="EUA90702.1"/>
    </source>
</evidence>
<feature type="compositionally biased region" description="Low complexity" evidence="1">
    <location>
        <begin position="40"/>
        <end position="50"/>
    </location>
</feature>
<evidence type="ECO:0000256" key="1">
    <source>
        <dbReference type="SAM" id="MobiDB-lite"/>
    </source>
</evidence>
<comment type="caution">
    <text evidence="2">The sequence shown here is derived from an EMBL/GenBank/DDBJ whole genome shotgun (WGS) entry which is preliminary data.</text>
</comment>
<sequence length="50" mass="5502">MHAGTHNDAQRHPANHLDGASRAQHRWSPTCTPRPRSVRRTAAGGRAHRG</sequence>
<dbReference type="Proteomes" id="UP000020681">
    <property type="component" value="Unassembled WGS sequence"/>
</dbReference>
<accession>A0ABN0R0S2</accession>
<dbReference type="EMBL" id="JAOL01000099">
    <property type="protein sequence ID" value="EUA90702.1"/>
    <property type="molecule type" value="Genomic_DNA"/>
</dbReference>
<reference evidence="2 3" key="1">
    <citation type="submission" date="2014-01" db="EMBL/GenBank/DDBJ databases">
        <authorList>
            <person name="Dobos K."/>
            <person name="Lenaerts A."/>
            <person name="Ordway D."/>
            <person name="DeGroote M.A."/>
            <person name="Parker T."/>
            <person name="Sizemore C."/>
            <person name="Tallon L.J."/>
            <person name="Sadzewicz L.K."/>
            <person name="Sengamalay N."/>
            <person name="Fraser C.M."/>
            <person name="Hine E."/>
            <person name="Shefchek K.A."/>
            <person name="Das S.P."/>
            <person name="Tettelin H."/>
        </authorList>
    </citation>
    <scope>NUCLEOTIDE SEQUENCE [LARGE SCALE GENOMIC DNA]</scope>
    <source>
        <strain evidence="2 3">Harvey</strain>
    </source>
</reference>
<protein>
    <submittedName>
        <fullName evidence="2">Uncharacterized protein</fullName>
    </submittedName>
</protein>
<name>A0ABN0R0S2_MYCUL</name>
<proteinExistence type="predicted"/>
<evidence type="ECO:0000313" key="3">
    <source>
        <dbReference type="Proteomes" id="UP000020681"/>
    </source>
</evidence>
<keyword evidence="3" id="KW-1185">Reference proteome</keyword>